<reference evidence="1 2" key="1">
    <citation type="journal article" date="2015" name="Stand. Genomic Sci.">
        <title>Genomic Encyclopedia of Bacterial and Archaeal Type Strains, Phase III: the genomes of soil and plant-associated and newly described type strains.</title>
        <authorList>
            <person name="Whitman W.B."/>
            <person name="Woyke T."/>
            <person name="Klenk H.P."/>
            <person name="Zhou Y."/>
            <person name="Lilburn T.G."/>
            <person name="Beck B.J."/>
            <person name="De Vos P."/>
            <person name="Vandamme P."/>
            <person name="Eisen J.A."/>
            <person name="Garrity G."/>
            <person name="Hugenholtz P."/>
            <person name="Kyrpides N.C."/>
        </authorList>
    </citation>
    <scope>NUCLEOTIDE SEQUENCE [LARGE SCALE GENOMIC DNA]</scope>
    <source>
        <strain evidence="1 2">CGMCC 1.10124</strain>
    </source>
</reference>
<protein>
    <submittedName>
        <fullName evidence="1">Uncharacterized protein</fullName>
    </submittedName>
</protein>
<name>A0A3M0CPV4_9EURY</name>
<accession>A0A3M0CPV4</accession>
<evidence type="ECO:0000313" key="2">
    <source>
        <dbReference type="Proteomes" id="UP000277326"/>
    </source>
</evidence>
<organism evidence="1 2">
    <name type="scientific">Haloplanus aerogenes</name>
    <dbReference type="NCBI Taxonomy" id="660522"/>
    <lineage>
        <taxon>Archaea</taxon>
        <taxon>Methanobacteriati</taxon>
        <taxon>Methanobacteriota</taxon>
        <taxon>Stenosarchaea group</taxon>
        <taxon>Halobacteria</taxon>
        <taxon>Halobacteriales</taxon>
        <taxon>Haloferacaceae</taxon>
        <taxon>Haloplanus</taxon>
    </lineage>
</organism>
<evidence type="ECO:0000313" key="1">
    <source>
        <dbReference type="EMBL" id="RMB11641.1"/>
    </source>
</evidence>
<gene>
    <name evidence="1" type="ORF">ATH50_3337</name>
</gene>
<dbReference type="AlphaFoldDB" id="A0A3M0CPV4"/>
<sequence>MSLVTKTLELHLIAPNVHKELFPERFKDVDVGGREEPLHKFQRTPVMSAIGIETNSAMALAFEPIAEDGLADR</sequence>
<proteinExistence type="predicted"/>
<dbReference type="Proteomes" id="UP000277326">
    <property type="component" value="Unassembled WGS sequence"/>
</dbReference>
<comment type="caution">
    <text evidence="1">The sequence shown here is derived from an EMBL/GenBank/DDBJ whole genome shotgun (WGS) entry which is preliminary data.</text>
</comment>
<dbReference type="EMBL" id="REFS01000008">
    <property type="protein sequence ID" value="RMB11641.1"/>
    <property type="molecule type" value="Genomic_DNA"/>
</dbReference>